<reference evidence="5" key="1">
    <citation type="journal article" date="2023" name="Mol. Phylogenet. Evol.">
        <title>Genome-scale phylogeny and comparative genomics of the fungal order Sordariales.</title>
        <authorList>
            <person name="Hensen N."/>
            <person name="Bonometti L."/>
            <person name="Westerberg I."/>
            <person name="Brannstrom I.O."/>
            <person name="Guillou S."/>
            <person name="Cros-Aarteil S."/>
            <person name="Calhoun S."/>
            <person name="Haridas S."/>
            <person name="Kuo A."/>
            <person name="Mondo S."/>
            <person name="Pangilinan J."/>
            <person name="Riley R."/>
            <person name="LaButti K."/>
            <person name="Andreopoulos B."/>
            <person name="Lipzen A."/>
            <person name="Chen C."/>
            <person name="Yan M."/>
            <person name="Daum C."/>
            <person name="Ng V."/>
            <person name="Clum A."/>
            <person name="Steindorff A."/>
            <person name="Ohm R.A."/>
            <person name="Martin F."/>
            <person name="Silar P."/>
            <person name="Natvig D.O."/>
            <person name="Lalanne C."/>
            <person name="Gautier V."/>
            <person name="Ament-Velasquez S.L."/>
            <person name="Kruys A."/>
            <person name="Hutchinson M.I."/>
            <person name="Powell A.J."/>
            <person name="Barry K."/>
            <person name="Miller A.N."/>
            <person name="Grigoriev I.V."/>
            <person name="Debuchy R."/>
            <person name="Gladieux P."/>
            <person name="Hiltunen Thoren M."/>
            <person name="Johannesson H."/>
        </authorList>
    </citation>
    <scope>NUCLEOTIDE SEQUENCE</scope>
    <source>
        <strain evidence="5">CBS 333.67</strain>
    </source>
</reference>
<evidence type="ECO:0000313" key="5">
    <source>
        <dbReference type="EMBL" id="KAK3302643.1"/>
    </source>
</evidence>
<feature type="domain" description="Carboxylesterase type B" evidence="4">
    <location>
        <begin position="37"/>
        <end position="559"/>
    </location>
</feature>
<dbReference type="RefSeq" id="XP_062718423.1">
    <property type="nucleotide sequence ID" value="XM_062865262.1"/>
</dbReference>
<dbReference type="Gene3D" id="3.40.50.1820">
    <property type="entry name" value="alpha/beta hydrolase"/>
    <property type="match status" value="1"/>
</dbReference>
<dbReference type="Proteomes" id="UP001273166">
    <property type="component" value="Unassembled WGS sequence"/>
</dbReference>
<evidence type="ECO:0000256" key="1">
    <source>
        <dbReference type="ARBA" id="ARBA00005964"/>
    </source>
</evidence>
<reference evidence="5" key="2">
    <citation type="submission" date="2023-06" db="EMBL/GenBank/DDBJ databases">
        <authorList>
            <consortium name="Lawrence Berkeley National Laboratory"/>
            <person name="Mondo S.J."/>
            <person name="Hensen N."/>
            <person name="Bonometti L."/>
            <person name="Westerberg I."/>
            <person name="Brannstrom I.O."/>
            <person name="Guillou S."/>
            <person name="Cros-Aarteil S."/>
            <person name="Calhoun S."/>
            <person name="Haridas S."/>
            <person name="Kuo A."/>
            <person name="Pangilinan J."/>
            <person name="Riley R."/>
            <person name="Labutti K."/>
            <person name="Andreopoulos B."/>
            <person name="Lipzen A."/>
            <person name="Chen C."/>
            <person name="Yanf M."/>
            <person name="Daum C."/>
            <person name="Ng V."/>
            <person name="Clum A."/>
            <person name="Steindorff A."/>
            <person name="Ohm R."/>
            <person name="Martin F."/>
            <person name="Silar P."/>
            <person name="Natvig D."/>
            <person name="Lalanne C."/>
            <person name="Gautier V."/>
            <person name="Ament-Velasquez S.L."/>
            <person name="Kruys A."/>
            <person name="Hutchinson M.I."/>
            <person name="Powell A.J."/>
            <person name="Barry K."/>
            <person name="Miller A.N."/>
            <person name="Grigoriev I.V."/>
            <person name="Debuchy R."/>
            <person name="Gladieux P."/>
            <person name="Thoren M.H."/>
            <person name="Johannesson H."/>
        </authorList>
    </citation>
    <scope>NUCLEOTIDE SEQUENCE</scope>
    <source>
        <strain evidence="5">CBS 333.67</strain>
    </source>
</reference>
<dbReference type="AlphaFoldDB" id="A0AAJ0LYU8"/>
<dbReference type="GO" id="GO:0016787">
    <property type="term" value="F:hydrolase activity"/>
    <property type="evidence" value="ECO:0007669"/>
    <property type="project" value="UniProtKB-KW"/>
</dbReference>
<keyword evidence="2 3" id="KW-0378">Hydrolase</keyword>
<feature type="signal peptide" evidence="3">
    <location>
        <begin position="1"/>
        <end position="25"/>
    </location>
</feature>
<keyword evidence="3" id="KW-0732">Signal</keyword>
<dbReference type="PANTHER" id="PTHR11559">
    <property type="entry name" value="CARBOXYLESTERASE"/>
    <property type="match status" value="1"/>
</dbReference>
<comment type="caution">
    <text evidence="5">The sequence shown here is derived from an EMBL/GenBank/DDBJ whole genome shotgun (WGS) entry which is preliminary data.</text>
</comment>
<dbReference type="EC" id="3.1.1.-" evidence="3"/>
<dbReference type="InterPro" id="IPR050309">
    <property type="entry name" value="Type-B_Carboxylest/Lipase"/>
</dbReference>
<evidence type="ECO:0000256" key="2">
    <source>
        <dbReference type="ARBA" id="ARBA00022801"/>
    </source>
</evidence>
<dbReference type="PROSITE" id="PS00122">
    <property type="entry name" value="CARBOXYLESTERASE_B_1"/>
    <property type="match status" value="1"/>
</dbReference>
<protein>
    <recommendedName>
        <fullName evidence="3">Carboxylic ester hydrolase</fullName>
        <ecNumber evidence="3">3.1.1.-</ecNumber>
    </recommendedName>
</protein>
<feature type="chain" id="PRO_5042318291" description="Carboxylic ester hydrolase" evidence="3">
    <location>
        <begin position="26"/>
        <end position="600"/>
    </location>
</feature>
<comment type="similarity">
    <text evidence="1 3">Belongs to the type-B carboxylesterase/lipase family.</text>
</comment>
<dbReference type="InterPro" id="IPR019826">
    <property type="entry name" value="Carboxylesterase_B_AS"/>
</dbReference>
<gene>
    <name evidence="5" type="ORF">B0T15DRAFT_404674</name>
</gene>
<dbReference type="InterPro" id="IPR029058">
    <property type="entry name" value="AB_hydrolase_fold"/>
</dbReference>
<evidence type="ECO:0000313" key="6">
    <source>
        <dbReference type="Proteomes" id="UP001273166"/>
    </source>
</evidence>
<dbReference type="EMBL" id="JAUDZG010000007">
    <property type="protein sequence ID" value="KAK3302643.1"/>
    <property type="molecule type" value="Genomic_DNA"/>
</dbReference>
<dbReference type="InterPro" id="IPR019819">
    <property type="entry name" value="Carboxylesterase_B_CS"/>
</dbReference>
<evidence type="ECO:0000256" key="3">
    <source>
        <dbReference type="RuleBase" id="RU361235"/>
    </source>
</evidence>
<dbReference type="PROSITE" id="PS00941">
    <property type="entry name" value="CARBOXYLESTERASE_B_2"/>
    <property type="match status" value="1"/>
</dbReference>
<name>A0AAJ0LYU8_9PEZI</name>
<evidence type="ECO:0000259" key="4">
    <source>
        <dbReference type="Pfam" id="PF00135"/>
    </source>
</evidence>
<sequence length="600" mass="64519">MTRWLASPLLFAAAGLGWLASPVHALPAHHHGSTNSPPVVKVKNGTYAGIHSAEYNQDFFLGMPYAQKAPRFTVSQHLNSSWEGIRNATAYPPHCVGYGSDNVGYPMSEDCLYLNVIRPAGIDETAKLPVVVWIHGGGLFMGGSADRRYNLSFIVQNSVAQGTPLIGVSLNYRLSAFGFPMGQLALDAGITNLGFKDQRLALRWVHENIGAFGGSPNKVTLWGESSGAESVSAQTLAYGGRDNGGLFRAVIAQSGYGGFIGGRFPGGLNATDRMQHVYDTLVRNTTTCRNTVGTRESLDCLRALPLEDLHRALNGTAANPWGPVLDGDFVADYPSRQLREGRFPPVAVLIGCNSDEGSSFGTGYGPGGRGVDTDEEMRRGIVDAIVGLDVVHGKSSSSSREEQVADELMYLYPDIQAVGVPGLDKWPVIQAGDAVAEAMGLQYRRTAALFGDFKMQHARRRANLAFAAQGLPSWSYRFDVVLPGLPGFIGATHFQEVAFVFDNVRGDGYEENPFANNTEALTALAKTMSTAWVNFVTGLDPNGPNGLRGVDAWPVYNTSAGGGVGQNMVWSDKGSYVEMDSWRAEGINYFIENSLAVFGL</sequence>
<dbReference type="SUPFAM" id="SSF53474">
    <property type="entry name" value="alpha/beta-Hydrolases"/>
    <property type="match status" value="1"/>
</dbReference>
<dbReference type="Pfam" id="PF00135">
    <property type="entry name" value="COesterase"/>
    <property type="match status" value="1"/>
</dbReference>
<dbReference type="InterPro" id="IPR002018">
    <property type="entry name" value="CarbesteraseB"/>
</dbReference>
<organism evidence="5 6">
    <name type="scientific">Chaetomium strumarium</name>
    <dbReference type="NCBI Taxonomy" id="1170767"/>
    <lineage>
        <taxon>Eukaryota</taxon>
        <taxon>Fungi</taxon>
        <taxon>Dikarya</taxon>
        <taxon>Ascomycota</taxon>
        <taxon>Pezizomycotina</taxon>
        <taxon>Sordariomycetes</taxon>
        <taxon>Sordariomycetidae</taxon>
        <taxon>Sordariales</taxon>
        <taxon>Chaetomiaceae</taxon>
        <taxon>Chaetomium</taxon>
    </lineage>
</organism>
<keyword evidence="6" id="KW-1185">Reference proteome</keyword>
<accession>A0AAJ0LYU8</accession>
<proteinExistence type="inferred from homology"/>
<dbReference type="GeneID" id="87884091"/>